<dbReference type="InterPro" id="IPR002912">
    <property type="entry name" value="ACT_dom"/>
</dbReference>
<dbReference type="EMBL" id="OOIL02001451">
    <property type="protein sequence ID" value="VFQ75573.1"/>
    <property type="molecule type" value="Genomic_DNA"/>
</dbReference>
<evidence type="ECO:0000256" key="6">
    <source>
        <dbReference type="SAM" id="MobiDB-lite"/>
    </source>
</evidence>
<dbReference type="InterPro" id="IPR025558">
    <property type="entry name" value="DUF4283"/>
</dbReference>
<feature type="compositionally biased region" description="Polar residues" evidence="6">
    <location>
        <begin position="13"/>
        <end position="47"/>
    </location>
</feature>
<evidence type="ECO:0000256" key="2">
    <source>
        <dbReference type="ARBA" id="ARBA00005025"/>
    </source>
</evidence>
<dbReference type="GO" id="GO:0003984">
    <property type="term" value="F:acetolactate synthase activity"/>
    <property type="evidence" value="ECO:0007669"/>
    <property type="project" value="TreeGrafter"/>
</dbReference>
<reference evidence="8" key="1">
    <citation type="submission" date="2018-04" db="EMBL/GenBank/DDBJ databases">
        <authorList>
            <person name="Vogel A."/>
        </authorList>
    </citation>
    <scope>NUCLEOTIDE SEQUENCE [LARGE SCALE GENOMIC DNA]</scope>
</reference>
<sequence>MSRRRGRPKKKTTATPNQTPSGVTNLTTTPTDQNIGTEVPNHQSSGNVDGGSGEEKETAEERVKLDPIPSYAEIVAGIADQDTSLKYIPAIEVNGNLVAQITPDDVIDSSDIWKTMIVCCILGANPPIEVVKGYVNRIWKDFPIDAVDVLKDGQYIVTFNREDDMKEVTKRRYYYFDNKPVFVQQWKPGKKINVEDLTDVPIWVQFPDLDVKYWSLSGLSKLGSLIGKPIKRDKATARKTKYAYARIQIEVRVHQDFPKEVVFINEEGRAITQRIDYEWYPCICDHCKKLGHLQETCRKKEMKKQADNPRRMVWRPKKLKGTEDEEELKDDHKEGIQEEGKHEEEPIPTESNLTEEGFTKVSGKKAARRIVLEDDGDLLSSLQKAIEKAHYEGRFGEVKEFYVTFVYGHNEAAKRCNLWNDLMGIASFCDKPWCVLGDFNSILGMGDRIGGNPVSLEETKDFKQCIQTCGLEEVPSEGAKYTWSNRQGPGKRIFSKIDWVFANVEWFNTFDVKNVWTQKMEGRFMFQLYNKLKMLKPLLRGLNKSKFGHIYQQCNLLREELSQVQEALRSGLNHFKQITGLQLNYDKSQVYVGGVSDTILESILHKTNMALGSFPFRYLGAPISDSRISEKECDKLVEKMTLKITSWATKHLSYAGRTKLINSVLYGIADIWSRIFVLPNSVMRKVMALCRNFLWSSGPVHRRCPLIKWEEVCLPKQEGGLGLKNLLFWNQACSMKLLWDIANKDSLWVRWVHSKYLKQGTIWECNVKNDDCYYWKKLIQNRRLFVGMNTANGYTVKEGYNWLKGIREKVDWAEVVWSRWSVPKHQIIAWLIWKGRIQTKDRLSKFLPIDTTCVLCEKEMESADHIFCSCTYAKAIHENMASVLNVEMQAESVKELGKKMELGRGRKQKWRMAAYITASTFGFLCPATANITVRKPKKLAVVFANAQYRKPKAQSEITIPTDPPLPAPRQKVRRHTISVFVGDESGMINRIAGVFARRGYNIESLAVGLNKDKALFTIVVLGTETVLQNVVEQLRKLVNVLKVEDISKEPQVERELMLIKIDADPKFRAEVMWLVDIFRAKIVDISDHSLTIEVTGDPGKMVAVHRNLSKFGIREIARTGKIALRREKMGESAPFWRFSAASYPDLEEVMPIATISRKTLGSRNGHAESSVGGDVYPVEPPVSQVLDAHWGVLTDDDSSGIRSHTLSLLVNDAPGVLSIVTGVFARRGYNIQSLAVGNAEVEGLSRITTVVPGTDESIGKLVQQLCKLVDLHEVKDLTQLPFAERELMLIKVAVNAAVRRTVLDIASIFRARAVDVSDHTITLELTGDLHKMVALQRLLEPYGICEVARTGRVALARESGVDSKYLRGYSFPF</sequence>
<evidence type="ECO:0000313" key="8">
    <source>
        <dbReference type="EMBL" id="VFQ75573.1"/>
    </source>
</evidence>
<dbReference type="GO" id="GO:1990610">
    <property type="term" value="F:acetolactate synthase regulator activity"/>
    <property type="evidence" value="ECO:0007669"/>
    <property type="project" value="InterPro"/>
</dbReference>
<dbReference type="UniPathway" id="UPA00047">
    <property type="reaction ID" value="UER00055"/>
</dbReference>
<keyword evidence="5" id="KW-0100">Branched-chain amino acid biosynthesis</keyword>
<dbReference type="InterPro" id="IPR026960">
    <property type="entry name" value="RVT-Znf"/>
</dbReference>
<comment type="pathway">
    <text evidence="1">Amino-acid biosynthesis; L-isoleucine biosynthesis; L-isoleucine from 2-oxobutanoate: step 1/4.</text>
</comment>
<feature type="compositionally biased region" description="Basic and acidic residues" evidence="6">
    <location>
        <begin position="329"/>
        <end position="345"/>
    </location>
</feature>
<dbReference type="PANTHER" id="PTHR30239">
    <property type="entry name" value="ACETOLACTATE SYNTHASE SMALL SUBUNIT"/>
    <property type="match status" value="1"/>
</dbReference>
<dbReference type="NCBIfam" id="NF008864">
    <property type="entry name" value="PRK11895.1"/>
    <property type="match status" value="2"/>
</dbReference>
<dbReference type="InterPro" id="IPR054480">
    <property type="entry name" value="AHAS_small-like_ACT"/>
</dbReference>
<dbReference type="Gene3D" id="3.30.70.1150">
    <property type="entry name" value="ACT-like. Chain A, domain 2"/>
    <property type="match status" value="2"/>
</dbReference>
<evidence type="ECO:0000256" key="4">
    <source>
        <dbReference type="ARBA" id="ARBA00022605"/>
    </source>
</evidence>
<evidence type="ECO:0000313" key="9">
    <source>
        <dbReference type="Proteomes" id="UP000595140"/>
    </source>
</evidence>
<dbReference type="SUPFAM" id="SSF55021">
    <property type="entry name" value="ACT-like"/>
    <property type="match status" value="4"/>
</dbReference>
<evidence type="ECO:0000259" key="7">
    <source>
        <dbReference type="PROSITE" id="PS51671"/>
    </source>
</evidence>
<dbReference type="InterPro" id="IPR027271">
    <property type="entry name" value="Acetolactate_synth/TF_NikR_C"/>
</dbReference>
<dbReference type="Pfam" id="PF13966">
    <property type="entry name" value="zf-RVT"/>
    <property type="match status" value="1"/>
</dbReference>
<feature type="domain" description="ACT" evidence="7">
    <location>
        <begin position="976"/>
        <end position="1048"/>
    </location>
</feature>
<dbReference type="GO" id="GO:0005829">
    <property type="term" value="C:cytosol"/>
    <property type="evidence" value="ECO:0007669"/>
    <property type="project" value="TreeGrafter"/>
</dbReference>
<organism evidence="8 9">
    <name type="scientific">Cuscuta campestris</name>
    <dbReference type="NCBI Taxonomy" id="132261"/>
    <lineage>
        <taxon>Eukaryota</taxon>
        <taxon>Viridiplantae</taxon>
        <taxon>Streptophyta</taxon>
        <taxon>Embryophyta</taxon>
        <taxon>Tracheophyta</taxon>
        <taxon>Spermatophyta</taxon>
        <taxon>Magnoliopsida</taxon>
        <taxon>eudicotyledons</taxon>
        <taxon>Gunneridae</taxon>
        <taxon>Pentapetalae</taxon>
        <taxon>asterids</taxon>
        <taxon>lamiids</taxon>
        <taxon>Solanales</taxon>
        <taxon>Convolvulaceae</taxon>
        <taxon>Cuscuteae</taxon>
        <taxon>Cuscuta</taxon>
        <taxon>Cuscuta subgen. Grammica</taxon>
        <taxon>Cuscuta sect. Cleistogrammica</taxon>
    </lineage>
</organism>
<dbReference type="CDD" id="cd04878">
    <property type="entry name" value="ACT_AHAS"/>
    <property type="match status" value="2"/>
</dbReference>
<dbReference type="Pfam" id="PF22629">
    <property type="entry name" value="ACT_AHAS_ss"/>
    <property type="match status" value="2"/>
</dbReference>
<dbReference type="Gene3D" id="3.30.70.260">
    <property type="match status" value="2"/>
</dbReference>
<comment type="similarity">
    <text evidence="3">Belongs to the acetolactate synthase small subunit family.</text>
</comment>
<keyword evidence="9" id="KW-1185">Reference proteome</keyword>
<dbReference type="Pfam" id="PF10369">
    <property type="entry name" value="ALS_ss_C"/>
    <property type="match status" value="2"/>
</dbReference>
<name>A0A484LGK6_9ASTE</name>
<dbReference type="InterPro" id="IPR045865">
    <property type="entry name" value="ACT-like_dom_sf"/>
</dbReference>
<feature type="region of interest" description="Disordered" evidence="6">
    <location>
        <begin position="314"/>
        <end position="348"/>
    </location>
</feature>
<evidence type="ECO:0000256" key="3">
    <source>
        <dbReference type="ARBA" id="ARBA00006341"/>
    </source>
</evidence>
<dbReference type="FunFam" id="3.30.70.1150:FF:000001">
    <property type="entry name" value="Acetolactate synthase small subunit"/>
    <property type="match status" value="2"/>
</dbReference>
<dbReference type="PROSITE" id="PS51671">
    <property type="entry name" value="ACT"/>
    <property type="match status" value="2"/>
</dbReference>
<comment type="pathway">
    <text evidence="2">Amino-acid biosynthesis; L-valine biosynthesis; L-valine from pyruvate: step 1/4.</text>
</comment>
<proteinExistence type="inferred from homology"/>
<feature type="region of interest" description="Disordered" evidence="6">
    <location>
        <begin position="1"/>
        <end position="64"/>
    </location>
</feature>
<evidence type="ECO:0000256" key="5">
    <source>
        <dbReference type="ARBA" id="ARBA00023304"/>
    </source>
</evidence>
<dbReference type="InterPro" id="IPR004789">
    <property type="entry name" value="Acetalactate_synth_ssu"/>
</dbReference>
<evidence type="ECO:0000256" key="1">
    <source>
        <dbReference type="ARBA" id="ARBA00004974"/>
    </source>
</evidence>
<accession>A0A484LGK6</accession>
<dbReference type="InterPro" id="IPR039557">
    <property type="entry name" value="AHAS_ACT"/>
</dbReference>
<dbReference type="Proteomes" id="UP000595140">
    <property type="component" value="Unassembled WGS sequence"/>
</dbReference>
<protein>
    <recommendedName>
        <fullName evidence="7">ACT domain-containing protein</fullName>
    </recommendedName>
</protein>
<dbReference type="OrthoDB" id="2013116at2759"/>
<dbReference type="InterPro" id="IPR019455">
    <property type="entry name" value="Acetolactate_synth_ssu_C"/>
</dbReference>
<feature type="domain" description="ACT" evidence="7">
    <location>
        <begin position="1205"/>
        <end position="1279"/>
    </location>
</feature>
<keyword evidence="4" id="KW-0028">Amino-acid biosynthesis</keyword>
<dbReference type="Pfam" id="PF14111">
    <property type="entry name" value="DUF4283"/>
    <property type="match status" value="1"/>
</dbReference>
<dbReference type="GO" id="GO:0009097">
    <property type="term" value="P:isoleucine biosynthetic process"/>
    <property type="evidence" value="ECO:0007669"/>
    <property type="project" value="UniProtKB-UniPathway"/>
</dbReference>
<dbReference type="NCBIfam" id="TIGR00119">
    <property type="entry name" value="acolac_sm"/>
    <property type="match status" value="2"/>
</dbReference>
<dbReference type="FunFam" id="3.30.70.260:FF:000001">
    <property type="entry name" value="Acetolactate synthase, small subunit"/>
    <property type="match status" value="2"/>
</dbReference>
<gene>
    <name evidence="8" type="ORF">CCAM_LOCUS17349</name>
</gene>
<dbReference type="PANTHER" id="PTHR30239:SF0">
    <property type="entry name" value="ACETOLACTATE SYNTHASE SMALL SUBUNIT 1, CHLOROPLASTIC"/>
    <property type="match status" value="1"/>
</dbReference>
<dbReference type="InterPro" id="IPR036691">
    <property type="entry name" value="Endo/exonu/phosph_ase_sf"/>
</dbReference>
<feature type="compositionally biased region" description="Basic residues" evidence="6">
    <location>
        <begin position="1"/>
        <end position="12"/>
    </location>
</feature>
<dbReference type="GO" id="GO:0005777">
    <property type="term" value="C:peroxisome"/>
    <property type="evidence" value="ECO:0007669"/>
    <property type="project" value="UniProtKB-ARBA"/>
</dbReference>
<dbReference type="UniPathway" id="UPA00049">
    <property type="reaction ID" value="UER00059"/>
</dbReference>
<feature type="compositionally biased region" description="Basic and acidic residues" evidence="6">
    <location>
        <begin position="53"/>
        <end position="64"/>
    </location>
</feature>
<dbReference type="SUPFAM" id="SSF56219">
    <property type="entry name" value="DNase I-like"/>
    <property type="match status" value="1"/>
</dbReference>
<dbReference type="GO" id="GO:0009099">
    <property type="term" value="P:L-valine biosynthetic process"/>
    <property type="evidence" value="ECO:0007669"/>
    <property type="project" value="UniProtKB-UniPathway"/>
</dbReference>
<dbReference type="Gene3D" id="3.60.10.10">
    <property type="entry name" value="Endonuclease/exonuclease/phosphatase"/>
    <property type="match status" value="1"/>
</dbReference>